<dbReference type="InterPro" id="IPR010737">
    <property type="entry name" value="4-carb_acid_sugar_kinase_N"/>
</dbReference>
<dbReference type="SUPFAM" id="SSF142764">
    <property type="entry name" value="YgbK-like"/>
    <property type="match status" value="1"/>
</dbReference>
<dbReference type="Pfam" id="PF07005">
    <property type="entry name" value="SBD_N"/>
    <property type="match status" value="1"/>
</dbReference>
<proteinExistence type="predicted"/>
<feature type="non-terminal residue" evidence="2">
    <location>
        <position position="154"/>
    </location>
</feature>
<evidence type="ECO:0000313" key="2">
    <source>
        <dbReference type="EMBL" id="RKH84543.1"/>
    </source>
</evidence>
<feature type="non-terminal residue" evidence="2">
    <location>
        <position position="1"/>
    </location>
</feature>
<gene>
    <name evidence="2" type="ORF">D7Y13_42545</name>
</gene>
<dbReference type="InterPro" id="IPR037051">
    <property type="entry name" value="4-carb_acid_sugar_kinase_N_sf"/>
</dbReference>
<evidence type="ECO:0000259" key="1">
    <source>
        <dbReference type="Pfam" id="PF07005"/>
    </source>
</evidence>
<reference evidence="2 3" key="1">
    <citation type="submission" date="2018-09" db="EMBL/GenBank/DDBJ databases">
        <authorList>
            <person name="Livingstone P.G."/>
            <person name="Whitworth D.E."/>
        </authorList>
    </citation>
    <scope>NUCLEOTIDE SEQUENCE [LARGE SCALE GENOMIC DNA]</scope>
    <source>
        <strain evidence="2 3">CA031B</strain>
    </source>
</reference>
<feature type="domain" description="Four-carbon acid sugar kinase N-terminal" evidence="1">
    <location>
        <begin position="1"/>
        <end position="87"/>
    </location>
</feature>
<dbReference type="GO" id="GO:0016301">
    <property type="term" value="F:kinase activity"/>
    <property type="evidence" value="ECO:0007669"/>
    <property type="project" value="UniProtKB-KW"/>
</dbReference>
<dbReference type="InterPro" id="IPR042213">
    <property type="entry name" value="NBD_C_sf"/>
</dbReference>
<keyword evidence="2" id="KW-0418">Kinase</keyword>
<keyword evidence="3" id="KW-1185">Reference proteome</keyword>
<evidence type="ECO:0000313" key="3">
    <source>
        <dbReference type="Proteomes" id="UP000278907"/>
    </source>
</evidence>
<organism evidence="2 3">
    <name type="scientific">Corallococcus praedator</name>
    <dbReference type="NCBI Taxonomy" id="2316724"/>
    <lineage>
        <taxon>Bacteria</taxon>
        <taxon>Pseudomonadati</taxon>
        <taxon>Myxococcota</taxon>
        <taxon>Myxococcia</taxon>
        <taxon>Myxococcales</taxon>
        <taxon>Cystobacterineae</taxon>
        <taxon>Myxococcaceae</taxon>
        <taxon>Corallococcus</taxon>
    </lineage>
</organism>
<sequence>RHPVMARHPVTPMGEADVVRHLSAQTALPLAALMRPHLGPEGHGRLADAGARGVTLDCTGEDDLAAVGELLWARRFALGSQGVEMALLVHFRDQGWIGPAVVAPVPTPVNQVAVVSGSASAVTARQIAWAEARGWPVIDLDAAALFGPAPAAPV</sequence>
<name>A0ABX9Q3F8_9BACT</name>
<protein>
    <submittedName>
        <fullName evidence="2">Four-carbon acid sugar kinase family protein</fullName>
    </submittedName>
</protein>
<comment type="caution">
    <text evidence="2">The sequence shown here is derived from an EMBL/GenBank/DDBJ whole genome shotgun (WGS) entry which is preliminary data.</text>
</comment>
<accession>A0ABX9Q3F8</accession>
<dbReference type="EMBL" id="RAWI01000944">
    <property type="protein sequence ID" value="RKH84543.1"/>
    <property type="molecule type" value="Genomic_DNA"/>
</dbReference>
<dbReference type="Gene3D" id="3.40.50.10840">
    <property type="entry name" value="Putative sugar-binding, N-terminal domain"/>
    <property type="match status" value="1"/>
</dbReference>
<dbReference type="Gene3D" id="3.40.980.20">
    <property type="entry name" value="Four-carbon acid sugar kinase, nucleotide binding domain"/>
    <property type="match status" value="1"/>
</dbReference>
<keyword evidence="2" id="KW-0808">Transferase</keyword>
<dbReference type="Proteomes" id="UP000278907">
    <property type="component" value="Unassembled WGS sequence"/>
</dbReference>